<reference evidence="16" key="1">
    <citation type="submission" date="2021-01" db="EMBL/GenBank/DDBJ databases">
        <authorList>
            <person name="Corre E."/>
            <person name="Pelletier E."/>
            <person name="Niang G."/>
            <person name="Scheremetjew M."/>
            <person name="Finn R."/>
            <person name="Kale V."/>
            <person name="Holt S."/>
            <person name="Cochrane G."/>
            <person name="Meng A."/>
            <person name="Brown T."/>
            <person name="Cohen L."/>
        </authorList>
    </citation>
    <scope>NUCLEOTIDE SEQUENCE</scope>
    <source>
        <strain evidence="16">CCMP1510</strain>
    </source>
</reference>
<evidence type="ECO:0000256" key="8">
    <source>
        <dbReference type="ARBA" id="ARBA00022723"/>
    </source>
</evidence>
<keyword evidence="11" id="KW-0460">Magnesium</keyword>
<protein>
    <recommendedName>
        <fullName evidence="5">polynucleotide adenylyltransferase</fullName>
        <ecNumber evidence="5">2.7.7.19</ecNumber>
    </recommendedName>
</protein>
<dbReference type="InterPro" id="IPR048840">
    <property type="entry name" value="PolA_pol_NTPase"/>
</dbReference>
<keyword evidence="6" id="KW-0507">mRNA processing</keyword>
<comment type="similarity">
    <text evidence="4">Belongs to the poly(A) polymerase family.</text>
</comment>
<dbReference type="InterPro" id="IPR011068">
    <property type="entry name" value="NuclTrfase_I-like_C"/>
</dbReference>
<dbReference type="GO" id="GO:0006397">
    <property type="term" value="P:mRNA processing"/>
    <property type="evidence" value="ECO:0007669"/>
    <property type="project" value="UniProtKB-KW"/>
</dbReference>
<evidence type="ECO:0000256" key="10">
    <source>
        <dbReference type="ARBA" id="ARBA00022840"/>
    </source>
</evidence>
<evidence type="ECO:0000256" key="1">
    <source>
        <dbReference type="ARBA" id="ARBA00001936"/>
    </source>
</evidence>
<evidence type="ECO:0000256" key="13">
    <source>
        <dbReference type="SAM" id="MobiDB-lite"/>
    </source>
</evidence>
<dbReference type="PANTHER" id="PTHR10682">
    <property type="entry name" value="POLY A POLYMERASE"/>
    <property type="match status" value="1"/>
</dbReference>
<dbReference type="EMBL" id="HBIJ01001041">
    <property type="protein sequence ID" value="CAE0360051.1"/>
    <property type="molecule type" value="Transcribed_RNA"/>
</dbReference>
<dbReference type="SUPFAM" id="SSF55003">
    <property type="entry name" value="PAP/Archaeal CCA-adding enzyme, C-terminal domain"/>
    <property type="match status" value="1"/>
</dbReference>
<keyword evidence="8" id="KW-0479">Metal-binding</keyword>
<comment type="cofactor">
    <cofactor evidence="2">
        <name>Mg(2+)</name>
        <dbReference type="ChEBI" id="CHEBI:18420"/>
    </cofactor>
</comment>
<dbReference type="InterPro" id="IPR043519">
    <property type="entry name" value="NT_sf"/>
</dbReference>
<dbReference type="GO" id="GO:0046872">
    <property type="term" value="F:metal ion binding"/>
    <property type="evidence" value="ECO:0007669"/>
    <property type="project" value="UniProtKB-KW"/>
</dbReference>
<dbReference type="GO" id="GO:0031123">
    <property type="term" value="P:RNA 3'-end processing"/>
    <property type="evidence" value="ECO:0007669"/>
    <property type="project" value="InterPro"/>
</dbReference>
<accession>A0A7S3NH84</accession>
<evidence type="ECO:0000259" key="15">
    <source>
        <dbReference type="Pfam" id="PF20750"/>
    </source>
</evidence>
<dbReference type="GO" id="GO:1990817">
    <property type="term" value="F:poly(A) RNA polymerase activity"/>
    <property type="evidence" value="ECO:0007669"/>
    <property type="project" value="UniProtKB-EC"/>
</dbReference>
<evidence type="ECO:0000256" key="7">
    <source>
        <dbReference type="ARBA" id="ARBA00022679"/>
    </source>
</evidence>
<evidence type="ECO:0000256" key="2">
    <source>
        <dbReference type="ARBA" id="ARBA00001946"/>
    </source>
</evidence>
<sequence length="653" mass="74149">MNEEQARAAGGKLYTSGSYRLRVHEPGADIDSVGVAPRMCGRAEFFTSLKESLLNHADVENLRAIDTAAVPILTFDMRGVNIDLLFAQLPMNTVPESTDIDNDAILNAVDSASEKSLNGPRVTNLIYKLVAHNYDSFLAVLRVVRVWAKRRGLYSNKSGYLGGVNFNILVGIICQMFPKATPAYMLNQFFQIFAHWDWDTMPAMLTKPLDISRTLDQQFEVWTIHQLQINKRNNLMPIITPAYPAMNSALSVNPWTFQIIVNEFQRAANICDAIKQDHFFQNNISSGARRLYLPRLAKTWNKLIQPTEFFAKYDHYLALRILGGAEVGGAERESTGCPENKDADQFEEFEDFKGFISSRLRKFVEKIGALPFSVVHLFPKEFPEDNAERRHATRYYFGLITDEARLKEGEKLVLTHVWTSFWLDEVVRNKAIPQHLDLKLDYLRWHQLPHQLFDGNRNQVRKARQAILKNNQNNQDLQTDLQTDKTENQSDRVKKHRTTGLFLTPDLIIVGDTIPISLHNLPIDLPKLSSSLVSWPPLQTNKTHLTISRLATFSFEQYTSLAQTTGDSHLPINPDTDEPIVAEFDTFIDGPEAKKLKTQHPTFNQILDELPTTTPTLLQSNAYHLEHTAVPPPTSKITTLSHKPEPMAIDHAV</sequence>
<feature type="domain" description="Poly(A) polymerase nucleotidyltransferase" evidence="15">
    <location>
        <begin position="1"/>
        <end position="130"/>
    </location>
</feature>
<dbReference type="FunFam" id="3.30.460.10:FF:000027">
    <property type="entry name" value="Poly(A) polymerase PAP"/>
    <property type="match status" value="1"/>
</dbReference>
<dbReference type="GO" id="GO:0003723">
    <property type="term" value="F:RNA binding"/>
    <property type="evidence" value="ECO:0007669"/>
    <property type="project" value="InterPro"/>
</dbReference>
<evidence type="ECO:0000256" key="12">
    <source>
        <dbReference type="ARBA" id="ARBA00023242"/>
    </source>
</evidence>
<dbReference type="Gene3D" id="1.10.1410.10">
    <property type="match status" value="1"/>
</dbReference>
<dbReference type="Pfam" id="PF20750">
    <property type="entry name" value="PAP_NTPase"/>
    <property type="match status" value="1"/>
</dbReference>
<evidence type="ECO:0000256" key="4">
    <source>
        <dbReference type="ARBA" id="ARBA00010912"/>
    </source>
</evidence>
<evidence type="ECO:0000313" key="16">
    <source>
        <dbReference type="EMBL" id="CAE0360051.1"/>
    </source>
</evidence>
<dbReference type="GO" id="GO:0005634">
    <property type="term" value="C:nucleus"/>
    <property type="evidence" value="ECO:0007669"/>
    <property type="project" value="UniProtKB-SubCell"/>
</dbReference>
<dbReference type="AlphaFoldDB" id="A0A7S3NH84"/>
<evidence type="ECO:0000256" key="6">
    <source>
        <dbReference type="ARBA" id="ARBA00022664"/>
    </source>
</evidence>
<dbReference type="SUPFAM" id="SSF81631">
    <property type="entry name" value="PAP/OAS1 substrate-binding domain"/>
    <property type="match status" value="1"/>
</dbReference>
<keyword evidence="12" id="KW-0539">Nucleus</keyword>
<comment type="subcellular location">
    <subcellularLocation>
        <location evidence="3">Nucleus</location>
    </subcellularLocation>
</comment>
<evidence type="ECO:0000256" key="9">
    <source>
        <dbReference type="ARBA" id="ARBA00022741"/>
    </source>
</evidence>
<dbReference type="CDD" id="cd05402">
    <property type="entry name" value="NT_PAP_TUTase"/>
    <property type="match status" value="1"/>
</dbReference>
<comment type="cofactor">
    <cofactor evidence="1">
        <name>Mn(2+)</name>
        <dbReference type="ChEBI" id="CHEBI:29035"/>
    </cofactor>
</comment>
<dbReference type="SUPFAM" id="SSF81301">
    <property type="entry name" value="Nucleotidyltransferase"/>
    <property type="match status" value="1"/>
</dbReference>
<proteinExistence type="inferred from homology"/>
<dbReference type="EC" id="2.7.7.19" evidence="5"/>
<feature type="region of interest" description="Disordered" evidence="13">
    <location>
        <begin position="469"/>
        <end position="493"/>
    </location>
</feature>
<dbReference type="Pfam" id="PF04928">
    <property type="entry name" value="PAP_central"/>
    <property type="match status" value="1"/>
</dbReference>
<evidence type="ECO:0000259" key="14">
    <source>
        <dbReference type="Pfam" id="PF04928"/>
    </source>
</evidence>
<evidence type="ECO:0000256" key="5">
    <source>
        <dbReference type="ARBA" id="ARBA00012388"/>
    </source>
</evidence>
<dbReference type="PANTHER" id="PTHR10682:SF10">
    <property type="entry name" value="POLYNUCLEOTIDE ADENYLYLTRANSFERASE"/>
    <property type="match status" value="1"/>
</dbReference>
<evidence type="ECO:0000256" key="11">
    <source>
        <dbReference type="ARBA" id="ARBA00022842"/>
    </source>
</evidence>
<feature type="domain" description="Poly(A) polymerase central" evidence="14">
    <location>
        <begin position="137"/>
        <end position="277"/>
    </location>
</feature>
<dbReference type="InterPro" id="IPR007012">
    <property type="entry name" value="PolA_pol_cen_dom"/>
</dbReference>
<name>A0A7S3NH84_9STRA</name>
<keyword evidence="10" id="KW-0067">ATP-binding</keyword>
<keyword evidence="7" id="KW-0808">Transferase</keyword>
<keyword evidence="9" id="KW-0547">Nucleotide-binding</keyword>
<dbReference type="GO" id="GO:0005524">
    <property type="term" value="F:ATP binding"/>
    <property type="evidence" value="ECO:0007669"/>
    <property type="project" value="UniProtKB-KW"/>
</dbReference>
<dbReference type="Gene3D" id="3.30.70.590">
    <property type="entry name" value="Poly(A) polymerase predicted RNA binding domain"/>
    <property type="match status" value="1"/>
</dbReference>
<organism evidence="16">
    <name type="scientific">Aureoumbra lagunensis</name>
    <dbReference type="NCBI Taxonomy" id="44058"/>
    <lineage>
        <taxon>Eukaryota</taxon>
        <taxon>Sar</taxon>
        <taxon>Stramenopiles</taxon>
        <taxon>Ochrophyta</taxon>
        <taxon>Pelagophyceae</taxon>
        <taxon>Pelagomonadales</taxon>
        <taxon>Aureoumbra</taxon>
    </lineage>
</organism>
<feature type="compositionally biased region" description="Basic and acidic residues" evidence="13">
    <location>
        <begin position="482"/>
        <end position="492"/>
    </location>
</feature>
<gene>
    <name evidence="16" type="ORF">ALAG00032_LOCUS780</name>
</gene>
<feature type="compositionally biased region" description="Low complexity" evidence="13">
    <location>
        <begin position="469"/>
        <end position="481"/>
    </location>
</feature>
<evidence type="ECO:0000256" key="3">
    <source>
        <dbReference type="ARBA" id="ARBA00004123"/>
    </source>
</evidence>